<dbReference type="AlphaFoldDB" id="A0AAE1DWS9"/>
<reference evidence="1" key="1">
    <citation type="journal article" date="2023" name="G3 (Bethesda)">
        <title>A reference genome for the long-term kleptoplast-retaining sea slug Elysia crispata morphotype clarki.</title>
        <authorList>
            <person name="Eastman K.E."/>
            <person name="Pendleton A.L."/>
            <person name="Shaikh M.A."/>
            <person name="Suttiyut T."/>
            <person name="Ogas R."/>
            <person name="Tomko P."/>
            <person name="Gavelis G."/>
            <person name="Widhalm J.R."/>
            <person name="Wisecaver J.H."/>
        </authorList>
    </citation>
    <scope>NUCLEOTIDE SEQUENCE</scope>
    <source>
        <strain evidence="1">ECLA1</strain>
    </source>
</reference>
<proteinExistence type="predicted"/>
<evidence type="ECO:0000313" key="2">
    <source>
        <dbReference type="Proteomes" id="UP001283361"/>
    </source>
</evidence>
<protein>
    <submittedName>
        <fullName evidence="1">Uncharacterized protein</fullName>
    </submittedName>
</protein>
<dbReference type="EMBL" id="JAWDGP010002150">
    <property type="protein sequence ID" value="KAK3785250.1"/>
    <property type="molecule type" value="Genomic_DNA"/>
</dbReference>
<organism evidence="1 2">
    <name type="scientific">Elysia crispata</name>
    <name type="common">lettuce slug</name>
    <dbReference type="NCBI Taxonomy" id="231223"/>
    <lineage>
        <taxon>Eukaryota</taxon>
        <taxon>Metazoa</taxon>
        <taxon>Spiralia</taxon>
        <taxon>Lophotrochozoa</taxon>
        <taxon>Mollusca</taxon>
        <taxon>Gastropoda</taxon>
        <taxon>Heterobranchia</taxon>
        <taxon>Euthyneura</taxon>
        <taxon>Panpulmonata</taxon>
        <taxon>Sacoglossa</taxon>
        <taxon>Placobranchoidea</taxon>
        <taxon>Plakobranchidae</taxon>
        <taxon>Elysia</taxon>
    </lineage>
</organism>
<comment type="caution">
    <text evidence="1">The sequence shown here is derived from an EMBL/GenBank/DDBJ whole genome shotgun (WGS) entry which is preliminary data.</text>
</comment>
<keyword evidence="2" id="KW-1185">Reference proteome</keyword>
<evidence type="ECO:0000313" key="1">
    <source>
        <dbReference type="EMBL" id="KAK3785250.1"/>
    </source>
</evidence>
<dbReference type="Proteomes" id="UP001283361">
    <property type="component" value="Unassembled WGS sequence"/>
</dbReference>
<gene>
    <name evidence="1" type="ORF">RRG08_036786</name>
</gene>
<sequence>MGKCVRVGERETVPGREETLVSRRSMLLVCKLIRSSTTGQGSLCPAFTGCLKRCYVTYAGSHEATALDFQGLRVRLIRLNVKETMTAAIMVTLLTNISPQSNYIMSRLPPSARRSNLDTTPRTVKLSRARLVTLHQRSFLSVFY</sequence>
<name>A0AAE1DWS9_9GAST</name>
<accession>A0AAE1DWS9</accession>